<gene>
    <name evidence="1" type="ORF">F1654_06215</name>
</gene>
<dbReference type="Gene3D" id="2.60.40.1890">
    <property type="entry name" value="PCu(A)C copper chaperone"/>
    <property type="match status" value="1"/>
</dbReference>
<organism evidence="1 2">
    <name type="scientific">Alkalicaulis satelles</name>
    <dbReference type="NCBI Taxonomy" id="2609175"/>
    <lineage>
        <taxon>Bacteria</taxon>
        <taxon>Pseudomonadati</taxon>
        <taxon>Pseudomonadota</taxon>
        <taxon>Alphaproteobacteria</taxon>
        <taxon>Maricaulales</taxon>
        <taxon>Maricaulaceae</taxon>
        <taxon>Alkalicaulis</taxon>
    </lineage>
</organism>
<dbReference type="Pfam" id="PF04314">
    <property type="entry name" value="PCuAC"/>
    <property type="match status" value="1"/>
</dbReference>
<comment type="caution">
    <text evidence="1">The sequence shown here is derived from an EMBL/GenBank/DDBJ whole genome shotgun (WGS) entry which is preliminary data.</text>
</comment>
<accession>A0A5M6ZGI0</accession>
<dbReference type="PANTHER" id="PTHR36302:SF1">
    <property type="entry name" value="COPPER CHAPERONE PCU(A)C"/>
    <property type="match status" value="1"/>
</dbReference>
<dbReference type="PROSITE" id="PS51257">
    <property type="entry name" value="PROKAR_LIPOPROTEIN"/>
    <property type="match status" value="1"/>
</dbReference>
<dbReference type="RefSeq" id="WP_150022668.1">
    <property type="nucleotide sequence ID" value="NZ_VWOJ01000002.1"/>
</dbReference>
<proteinExistence type="predicted"/>
<dbReference type="EMBL" id="VWOJ01000002">
    <property type="protein sequence ID" value="KAA5803400.1"/>
    <property type="molecule type" value="Genomic_DNA"/>
</dbReference>
<dbReference type="SUPFAM" id="SSF110087">
    <property type="entry name" value="DR1885-like metal-binding protein"/>
    <property type="match status" value="1"/>
</dbReference>
<reference evidence="1 2" key="1">
    <citation type="submission" date="2019-09" db="EMBL/GenBank/DDBJ databases">
        <authorList>
            <person name="Kevbrin V."/>
            <person name="Grouzdev D.S."/>
        </authorList>
    </citation>
    <scope>NUCLEOTIDE SEQUENCE [LARGE SCALE GENOMIC DNA]</scope>
    <source>
        <strain evidence="1 2">G-192</strain>
    </source>
</reference>
<dbReference type="AlphaFoldDB" id="A0A5M6ZGI0"/>
<evidence type="ECO:0000313" key="2">
    <source>
        <dbReference type="Proteomes" id="UP000325122"/>
    </source>
</evidence>
<evidence type="ECO:0000313" key="1">
    <source>
        <dbReference type="EMBL" id="KAA5803400.1"/>
    </source>
</evidence>
<dbReference type="PANTHER" id="PTHR36302">
    <property type="entry name" value="BLR7088 PROTEIN"/>
    <property type="match status" value="1"/>
</dbReference>
<name>A0A5M6ZGI0_9PROT</name>
<sequence length="169" mass="17513">MRQTFWIAAGSALALAACNDPAPAGSGEPAAPSASQAGVEMAEAVFHAEGAWVRNPPPGRDVTAGFLTLSAEGGPGRLVDARTSAAARMEIHTMAMEGDVMRMRRVEGFDIPEGGAITLAPGGDHLMLFDIDRSAFEAGEITIDLVFEDGQTLSQAFTVLDAAPVNDNG</sequence>
<dbReference type="InterPro" id="IPR007410">
    <property type="entry name" value="LpqE-like"/>
</dbReference>
<dbReference type="InterPro" id="IPR058248">
    <property type="entry name" value="Lxx211020-like"/>
</dbReference>
<protein>
    <submittedName>
        <fullName evidence="1">Copper chaperone PCu(A)C</fullName>
    </submittedName>
</protein>
<dbReference type="InterPro" id="IPR036182">
    <property type="entry name" value="PCuAC_sf"/>
</dbReference>
<keyword evidence="2" id="KW-1185">Reference proteome</keyword>
<dbReference type="Proteomes" id="UP000325122">
    <property type="component" value="Unassembled WGS sequence"/>
</dbReference>